<dbReference type="Proteomes" id="UP000230423">
    <property type="component" value="Unassembled WGS sequence"/>
</dbReference>
<dbReference type="AlphaFoldDB" id="A0A2G9UCW1"/>
<dbReference type="InterPro" id="IPR052823">
    <property type="entry name" value="SXP/RAL-2_related"/>
</dbReference>
<feature type="region of interest" description="Disordered" evidence="1">
    <location>
        <begin position="85"/>
        <end position="111"/>
    </location>
</feature>
<reference evidence="2 3" key="1">
    <citation type="submission" date="2015-09" db="EMBL/GenBank/DDBJ databases">
        <title>Draft genome of the parasitic nematode Teladorsagia circumcincta isolate WARC Sus (inbred).</title>
        <authorList>
            <person name="Mitreva M."/>
        </authorList>
    </citation>
    <scope>NUCLEOTIDE SEQUENCE [LARGE SCALE GENOMIC DNA]</scope>
    <source>
        <strain evidence="2 3">S</strain>
    </source>
</reference>
<sequence length="204" mass="24072">RIFAFQGSDSLEIYIFWHSFQQKHEKSDKIFSSLPVEIVDKLPHPPFFKNLPKETQEQIKQIRRDKSMSWHERHQKIHAIIDALPDDIRPHHPPPGRHRGPPRGGELPPGFEEVLPEDIMQKVNDIRQNSALSDEKKQEKVEDILSSLPVEILEKLPLPPFFEHLPDPVREKLTQIHRDTSLSWRERHRKIFDIVESLPEDQRP</sequence>
<dbReference type="PANTHER" id="PTHR21593:SF36">
    <property type="entry name" value="DUF148 DOMAIN-CONTAINING PROTEIN-RELATED"/>
    <property type="match status" value="1"/>
</dbReference>
<evidence type="ECO:0000256" key="1">
    <source>
        <dbReference type="SAM" id="MobiDB-lite"/>
    </source>
</evidence>
<dbReference type="EMBL" id="KZ347683">
    <property type="protein sequence ID" value="PIO67300.1"/>
    <property type="molecule type" value="Genomic_DNA"/>
</dbReference>
<name>A0A2G9UCW1_TELCI</name>
<protein>
    <submittedName>
        <fullName evidence="2">Uncharacterized protein</fullName>
    </submittedName>
</protein>
<feature type="compositionally biased region" description="Basic residues" evidence="1">
    <location>
        <begin position="91"/>
        <end position="101"/>
    </location>
</feature>
<evidence type="ECO:0000313" key="3">
    <source>
        <dbReference type="Proteomes" id="UP000230423"/>
    </source>
</evidence>
<keyword evidence="3" id="KW-1185">Reference proteome</keyword>
<evidence type="ECO:0000313" key="2">
    <source>
        <dbReference type="EMBL" id="PIO67300.1"/>
    </source>
</evidence>
<dbReference type="OrthoDB" id="5799464at2759"/>
<organism evidence="2 3">
    <name type="scientific">Teladorsagia circumcincta</name>
    <name type="common">Brown stomach worm</name>
    <name type="synonym">Ostertagia circumcincta</name>
    <dbReference type="NCBI Taxonomy" id="45464"/>
    <lineage>
        <taxon>Eukaryota</taxon>
        <taxon>Metazoa</taxon>
        <taxon>Ecdysozoa</taxon>
        <taxon>Nematoda</taxon>
        <taxon>Chromadorea</taxon>
        <taxon>Rhabditida</taxon>
        <taxon>Rhabditina</taxon>
        <taxon>Rhabditomorpha</taxon>
        <taxon>Strongyloidea</taxon>
        <taxon>Trichostrongylidae</taxon>
        <taxon>Teladorsagia</taxon>
    </lineage>
</organism>
<accession>A0A2G9UCW1</accession>
<gene>
    <name evidence="2" type="ORF">TELCIR_10954</name>
</gene>
<dbReference type="PANTHER" id="PTHR21593">
    <property type="entry name" value="PRION-LIKE- Q/N-RICH -DOMAIN-BEARING PROTEIN PROTEIN"/>
    <property type="match status" value="1"/>
</dbReference>
<proteinExistence type="predicted"/>
<feature type="non-terminal residue" evidence="2">
    <location>
        <position position="1"/>
    </location>
</feature>
<feature type="non-terminal residue" evidence="2">
    <location>
        <position position="204"/>
    </location>
</feature>